<dbReference type="PANTHER" id="PTHR46796:SF12">
    <property type="entry name" value="HTH-TYPE DNA-BINDING TRANSCRIPTIONAL ACTIVATOR EUTR"/>
    <property type="match status" value="1"/>
</dbReference>
<accession>A0AB35JM48</accession>
<feature type="domain" description="HTH araC/xylS-type" evidence="5">
    <location>
        <begin position="217"/>
        <end position="317"/>
    </location>
</feature>
<evidence type="ECO:0000313" key="7">
    <source>
        <dbReference type="Proteomes" id="UP001220207"/>
    </source>
</evidence>
<dbReference type="SUPFAM" id="SSF46689">
    <property type="entry name" value="Homeodomain-like"/>
    <property type="match status" value="2"/>
</dbReference>
<dbReference type="AlphaFoldDB" id="A0AB35JM48"/>
<proteinExistence type="predicted"/>
<keyword evidence="3" id="KW-0804">Transcription</keyword>
<dbReference type="InterPro" id="IPR050204">
    <property type="entry name" value="AraC_XylS_family_regulators"/>
</dbReference>
<comment type="function">
    <text evidence="4">Regulatory protein of the TOL plasmid xyl operons. XylS activates the xylXYZLTEGFJQKIH operon required for the degradation of toluene, m-xylene and p-xylene.</text>
</comment>
<organism evidence="6 7">
    <name type="scientific">Pseudomonas syringae pv. syringae</name>
    <dbReference type="NCBI Taxonomy" id="321"/>
    <lineage>
        <taxon>Bacteria</taxon>
        <taxon>Pseudomonadati</taxon>
        <taxon>Pseudomonadota</taxon>
        <taxon>Gammaproteobacteria</taxon>
        <taxon>Pseudomonadales</taxon>
        <taxon>Pseudomonadaceae</taxon>
        <taxon>Pseudomonas</taxon>
        <taxon>Pseudomonas syringae</taxon>
    </lineage>
</organism>
<dbReference type="Pfam" id="PF14525">
    <property type="entry name" value="AraC_binding_2"/>
    <property type="match status" value="1"/>
</dbReference>
<dbReference type="GO" id="GO:0043565">
    <property type="term" value="F:sequence-specific DNA binding"/>
    <property type="evidence" value="ECO:0007669"/>
    <property type="project" value="InterPro"/>
</dbReference>
<gene>
    <name evidence="6" type="ORF">KDL27_05520</name>
</gene>
<evidence type="ECO:0000259" key="5">
    <source>
        <dbReference type="PROSITE" id="PS01124"/>
    </source>
</evidence>
<dbReference type="SMART" id="SM00342">
    <property type="entry name" value="HTH_ARAC"/>
    <property type="match status" value="1"/>
</dbReference>
<evidence type="ECO:0000256" key="2">
    <source>
        <dbReference type="ARBA" id="ARBA00023125"/>
    </source>
</evidence>
<dbReference type="EMBL" id="JAGSOW010000002">
    <property type="protein sequence ID" value="MDC3735246.1"/>
    <property type="molecule type" value="Genomic_DNA"/>
</dbReference>
<dbReference type="InterPro" id="IPR009057">
    <property type="entry name" value="Homeodomain-like_sf"/>
</dbReference>
<evidence type="ECO:0000256" key="4">
    <source>
        <dbReference type="ARBA" id="ARBA00037345"/>
    </source>
</evidence>
<evidence type="ECO:0000313" key="6">
    <source>
        <dbReference type="EMBL" id="MDC3735246.1"/>
    </source>
</evidence>
<dbReference type="InterPro" id="IPR018060">
    <property type="entry name" value="HTH_AraC"/>
</dbReference>
<sequence>MKNISVSNVSFDNEELLWDYYNNCGLSPALKFSGAYSLDYRKTTYDIDGMYICSTSSSSGWGFEKQQSTDVYFLSFTHLGQSTWEMNKQGIVTASRELCIIDSSRLVQGQFSSNTKTETIMIDANQLRRELEAIQGFSCVQRLEFLPMLPGDRNVWHNLDSIIKCIKNNISTRPECCSPISIGYMKQAILSLIIESIPHNYSHYGKRSDVSLPKHICKAIDYMHAYAGDNISIGDVSSYACTSIRNLQLGFKNAKGVSPMQYLRELRLQGAYEDMVNEEETTSWQDIALRWGFSDTSLFARYYKNKHGITPFQARYKAVGKQNQISPQKR</sequence>
<dbReference type="GO" id="GO:0003700">
    <property type="term" value="F:DNA-binding transcription factor activity"/>
    <property type="evidence" value="ECO:0007669"/>
    <property type="project" value="InterPro"/>
</dbReference>
<dbReference type="PROSITE" id="PS01124">
    <property type="entry name" value="HTH_ARAC_FAMILY_2"/>
    <property type="match status" value="1"/>
</dbReference>
<evidence type="ECO:0000256" key="1">
    <source>
        <dbReference type="ARBA" id="ARBA00023015"/>
    </source>
</evidence>
<protein>
    <submittedName>
        <fullName evidence="6">AraC family transcriptional regulator</fullName>
    </submittedName>
</protein>
<dbReference type="Pfam" id="PF12833">
    <property type="entry name" value="HTH_18"/>
    <property type="match status" value="1"/>
</dbReference>
<keyword evidence="1" id="KW-0805">Transcription regulation</keyword>
<keyword evidence="2" id="KW-0238">DNA-binding</keyword>
<reference evidence="6" key="1">
    <citation type="submission" date="2021-04" db="EMBL/GenBank/DDBJ databases">
        <title>Genome Sequence and Comparative Genome Analysis of Pseudomonas syringae pv. syringae strains EC33 and LMG5496 isolated from Citrus plants from Tunisia and Greece.</title>
        <authorList>
            <person name="Abdellatif E."/>
            <person name="Baeyen S."/>
        </authorList>
    </citation>
    <scope>NUCLEOTIDE SEQUENCE</scope>
    <source>
        <strain evidence="6">LMG 5496</strain>
    </source>
</reference>
<dbReference type="PANTHER" id="PTHR46796">
    <property type="entry name" value="HTH-TYPE TRANSCRIPTIONAL ACTIVATOR RHAS-RELATED"/>
    <property type="match status" value="1"/>
</dbReference>
<dbReference type="Proteomes" id="UP001220207">
    <property type="component" value="Unassembled WGS sequence"/>
</dbReference>
<dbReference type="InterPro" id="IPR035418">
    <property type="entry name" value="AraC-bd_2"/>
</dbReference>
<dbReference type="RefSeq" id="WP_137202097.1">
    <property type="nucleotide sequence ID" value="NZ_JAGSOW010000002.1"/>
</dbReference>
<name>A0AB35JM48_PSESY</name>
<comment type="caution">
    <text evidence="6">The sequence shown here is derived from an EMBL/GenBank/DDBJ whole genome shotgun (WGS) entry which is preliminary data.</text>
</comment>
<evidence type="ECO:0000256" key="3">
    <source>
        <dbReference type="ARBA" id="ARBA00023163"/>
    </source>
</evidence>
<dbReference type="Gene3D" id="1.10.10.60">
    <property type="entry name" value="Homeodomain-like"/>
    <property type="match status" value="1"/>
</dbReference>